<dbReference type="PROSITE" id="PS50011">
    <property type="entry name" value="PROTEIN_KINASE_DOM"/>
    <property type="match status" value="1"/>
</dbReference>
<dbReference type="GeneID" id="63841674"/>
<dbReference type="InterPro" id="IPR000719">
    <property type="entry name" value="Prot_kinase_dom"/>
</dbReference>
<keyword evidence="3" id="KW-1185">Reference proteome</keyword>
<dbReference type="GO" id="GO:0004672">
    <property type="term" value="F:protein kinase activity"/>
    <property type="evidence" value="ECO:0007669"/>
    <property type="project" value="InterPro"/>
</dbReference>
<evidence type="ECO:0000313" key="2">
    <source>
        <dbReference type="EMBL" id="KAF3766353.1"/>
    </source>
</evidence>
<organism evidence="2 3">
    <name type="scientific">Cryphonectria parasitica (strain ATCC 38755 / EP155)</name>
    <dbReference type="NCBI Taxonomy" id="660469"/>
    <lineage>
        <taxon>Eukaryota</taxon>
        <taxon>Fungi</taxon>
        <taxon>Dikarya</taxon>
        <taxon>Ascomycota</taxon>
        <taxon>Pezizomycotina</taxon>
        <taxon>Sordariomycetes</taxon>
        <taxon>Sordariomycetidae</taxon>
        <taxon>Diaporthales</taxon>
        <taxon>Cryphonectriaceae</taxon>
        <taxon>Cryphonectria-Endothia species complex</taxon>
        <taxon>Cryphonectria</taxon>
    </lineage>
</organism>
<dbReference type="Proteomes" id="UP000803844">
    <property type="component" value="Unassembled WGS sequence"/>
</dbReference>
<gene>
    <name evidence="2" type="ORF">M406DRAFT_54867</name>
</gene>
<dbReference type="SUPFAM" id="SSF56112">
    <property type="entry name" value="Protein kinase-like (PK-like)"/>
    <property type="match status" value="1"/>
</dbReference>
<dbReference type="InterPro" id="IPR011009">
    <property type="entry name" value="Kinase-like_dom_sf"/>
</dbReference>
<name>A0A9P5CPN3_CRYP1</name>
<comment type="caution">
    <text evidence="2">The sequence shown here is derived from an EMBL/GenBank/DDBJ whole genome shotgun (WGS) entry which is preliminary data.</text>
</comment>
<sequence length="74" mass="8189">MLDSTRSTLAPSQIGSSSYHLPNRVAISNFAYAVARPHTSRKPKRAVWIAPEVWASTTETLYNKKADVWSLAVS</sequence>
<reference evidence="2" key="1">
    <citation type="journal article" date="2020" name="Phytopathology">
        <title>Genome sequence of the chestnut blight fungus Cryphonectria parasitica EP155: A fundamental resource for an archetypical invasive plant pathogen.</title>
        <authorList>
            <person name="Crouch J.A."/>
            <person name="Dawe A."/>
            <person name="Aerts A."/>
            <person name="Barry K."/>
            <person name="Churchill A.C.L."/>
            <person name="Grimwood J."/>
            <person name="Hillman B."/>
            <person name="Milgroom M.G."/>
            <person name="Pangilinan J."/>
            <person name="Smith M."/>
            <person name="Salamov A."/>
            <person name="Schmutz J."/>
            <person name="Yadav J."/>
            <person name="Grigoriev I.V."/>
            <person name="Nuss D."/>
        </authorList>
    </citation>
    <scope>NUCLEOTIDE SEQUENCE</scope>
    <source>
        <strain evidence="2">EP155</strain>
    </source>
</reference>
<accession>A0A9P5CPN3</accession>
<protein>
    <recommendedName>
        <fullName evidence="1">Protein kinase domain-containing protein</fullName>
    </recommendedName>
</protein>
<proteinExistence type="predicted"/>
<dbReference type="RefSeq" id="XP_040777314.1">
    <property type="nucleotide sequence ID" value="XM_040924545.1"/>
</dbReference>
<evidence type="ECO:0000259" key="1">
    <source>
        <dbReference type="PROSITE" id="PS50011"/>
    </source>
</evidence>
<dbReference type="EMBL" id="MU032347">
    <property type="protein sequence ID" value="KAF3766353.1"/>
    <property type="molecule type" value="Genomic_DNA"/>
</dbReference>
<dbReference type="AlphaFoldDB" id="A0A9P5CPN3"/>
<dbReference type="GO" id="GO:0005524">
    <property type="term" value="F:ATP binding"/>
    <property type="evidence" value="ECO:0007669"/>
    <property type="project" value="InterPro"/>
</dbReference>
<dbReference type="Gene3D" id="1.10.510.10">
    <property type="entry name" value="Transferase(Phosphotransferase) domain 1"/>
    <property type="match status" value="1"/>
</dbReference>
<evidence type="ECO:0000313" key="3">
    <source>
        <dbReference type="Proteomes" id="UP000803844"/>
    </source>
</evidence>
<feature type="domain" description="Protein kinase" evidence="1">
    <location>
        <begin position="1"/>
        <end position="74"/>
    </location>
</feature>